<reference evidence="1 2" key="1">
    <citation type="submission" date="2015-11" db="EMBL/GenBank/DDBJ databases">
        <title>Bacteriophages of Xanthomonas arboricola pv. juglandis: Characterization of two phages.</title>
        <authorList>
            <person name="Domotor D."/>
            <person name="Frank T."/>
            <person name="Rakhely G."/>
            <person name="Doffkay Z."/>
            <person name="Schneider G."/>
            <person name="Kovacs T."/>
        </authorList>
    </citation>
    <scope>NUCLEOTIDE SEQUENCE [LARGE SCALE GENOMIC DNA]</scope>
</reference>
<dbReference type="EMBL" id="KU197014">
    <property type="protein sequence ID" value="AMW36166.1"/>
    <property type="molecule type" value="Genomic_DNA"/>
</dbReference>
<protein>
    <submittedName>
        <fullName evidence="1">Uncharacterized protein</fullName>
    </submittedName>
</protein>
<sequence length="113" mass="11954">MINKQKLYAELKELAKTGPLKVTVSGVPGTRRHLVHDVVEYVLNGVGGFNVGINGAVDDSSVSFIITADTSVKPKRKGRPAGAAAPTKRCTSCDCSLPTATKTCFNCGMILIF</sequence>
<keyword evidence="2" id="KW-1185">Reference proteome</keyword>
<organism evidence="1 2">
    <name type="scientific">Xanthomonas phage XAJ2</name>
    <dbReference type="NCBI Taxonomy" id="1775249"/>
    <lineage>
        <taxon>Viruses</taxon>
        <taxon>Duplodnaviria</taxon>
        <taxon>Heunggongvirae</taxon>
        <taxon>Uroviricota</taxon>
        <taxon>Caudoviricetes</taxon>
        <taxon>Caudoviricetes incertae sedis</taxon>
        <taxon>Xajduovirus</taxon>
        <taxon>Xajduovirus XAJ2</taxon>
    </lineage>
</organism>
<name>A0A1I9L2H9_9CAUD</name>
<accession>A0A1I9L2H9</accession>
<dbReference type="Proteomes" id="UP000225190">
    <property type="component" value="Segment"/>
</dbReference>
<evidence type="ECO:0000313" key="1">
    <source>
        <dbReference type="EMBL" id="AMW36166.1"/>
    </source>
</evidence>
<evidence type="ECO:0000313" key="2">
    <source>
        <dbReference type="Proteomes" id="UP000225190"/>
    </source>
</evidence>
<proteinExistence type="predicted"/>